<organism evidence="2 3">
    <name type="scientific">Paxillus involutus ATCC 200175</name>
    <dbReference type="NCBI Taxonomy" id="664439"/>
    <lineage>
        <taxon>Eukaryota</taxon>
        <taxon>Fungi</taxon>
        <taxon>Dikarya</taxon>
        <taxon>Basidiomycota</taxon>
        <taxon>Agaricomycotina</taxon>
        <taxon>Agaricomycetes</taxon>
        <taxon>Agaricomycetidae</taxon>
        <taxon>Boletales</taxon>
        <taxon>Paxilineae</taxon>
        <taxon>Paxillaceae</taxon>
        <taxon>Paxillus</taxon>
    </lineage>
</organism>
<gene>
    <name evidence="2" type="ORF">PAXINDRAFT_120140</name>
</gene>
<dbReference type="HOGENOM" id="CLU_069658_0_0_1"/>
<keyword evidence="3" id="KW-1185">Reference proteome</keyword>
<protein>
    <submittedName>
        <fullName evidence="2">Uncharacterized protein</fullName>
    </submittedName>
</protein>
<dbReference type="Proteomes" id="UP000053647">
    <property type="component" value="Unassembled WGS sequence"/>
</dbReference>
<name>A0A0C9TNR9_PAXIN</name>
<sequence length="316" mass="35615">MSFLKLSGSSNRPTQTSILARSPRDDDDLFSDESEPKDKSQKAPKSKHLTSKFSNPRERKLIELLQFVSDRTGRVKVVKAGQVRSSVWLRLFQLATKAEHLESIAEIFPKWRESGKSFSALEAEMFVRRCEELECPLLALKVFGDHPKYGFGLTSLSAARNLLHSLYEKYPVENTVAAASLFGVYKLPPVTSDPACSAMLYAACVRSKNKNAGLLGRDLRLPLKELLEKTKPFAEPKGSIVRALYSTKPDIWLLEALRDIKETKREQGRGTWWITEWICKGEGRELPPLPERRYQAKFWTGPPGPVEDARPIPASA</sequence>
<dbReference type="EMBL" id="KN819541">
    <property type="protein sequence ID" value="KIJ08876.1"/>
    <property type="molecule type" value="Genomic_DNA"/>
</dbReference>
<dbReference type="OrthoDB" id="565731at2759"/>
<evidence type="ECO:0000313" key="2">
    <source>
        <dbReference type="EMBL" id="KIJ08876.1"/>
    </source>
</evidence>
<feature type="region of interest" description="Disordered" evidence="1">
    <location>
        <begin position="1"/>
        <end position="52"/>
    </location>
</feature>
<feature type="compositionally biased region" description="Polar residues" evidence="1">
    <location>
        <begin position="7"/>
        <end position="19"/>
    </location>
</feature>
<proteinExistence type="predicted"/>
<evidence type="ECO:0000256" key="1">
    <source>
        <dbReference type="SAM" id="MobiDB-lite"/>
    </source>
</evidence>
<reference evidence="2 3" key="1">
    <citation type="submission" date="2014-06" db="EMBL/GenBank/DDBJ databases">
        <authorList>
            <consortium name="DOE Joint Genome Institute"/>
            <person name="Kuo A."/>
            <person name="Kohler A."/>
            <person name="Nagy L.G."/>
            <person name="Floudas D."/>
            <person name="Copeland A."/>
            <person name="Barry K.W."/>
            <person name="Cichocki N."/>
            <person name="Veneault-Fourrey C."/>
            <person name="LaButti K."/>
            <person name="Lindquist E.A."/>
            <person name="Lipzen A."/>
            <person name="Lundell T."/>
            <person name="Morin E."/>
            <person name="Murat C."/>
            <person name="Sun H."/>
            <person name="Tunlid A."/>
            <person name="Henrissat B."/>
            <person name="Grigoriev I.V."/>
            <person name="Hibbett D.S."/>
            <person name="Martin F."/>
            <person name="Nordberg H.P."/>
            <person name="Cantor M.N."/>
            <person name="Hua S.X."/>
        </authorList>
    </citation>
    <scope>NUCLEOTIDE SEQUENCE [LARGE SCALE GENOMIC DNA]</scope>
    <source>
        <strain evidence="2 3">ATCC 200175</strain>
    </source>
</reference>
<evidence type="ECO:0000313" key="3">
    <source>
        <dbReference type="Proteomes" id="UP000053647"/>
    </source>
</evidence>
<reference evidence="3" key="2">
    <citation type="submission" date="2015-01" db="EMBL/GenBank/DDBJ databases">
        <title>Evolutionary Origins and Diversification of the Mycorrhizal Mutualists.</title>
        <authorList>
            <consortium name="DOE Joint Genome Institute"/>
            <consortium name="Mycorrhizal Genomics Consortium"/>
            <person name="Kohler A."/>
            <person name="Kuo A."/>
            <person name="Nagy L.G."/>
            <person name="Floudas D."/>
            <person name="Copeland A."/>
            <person name="Barry K.W."/>
            <person name="Cichocki N."/>
            <person name="Veneault-Fourrey C."/>
            <person name="LaButti K."/>
            <person name="Lindquist E.A."/>
            <person name="Lipzen A."/>
            <person name="Lundell T."/>
            <person name="Morin E."/>
            <person name="Murat C."/>
            <person name="Riley R."/>
            <person name="Ohm R."/>
            <person name="Sun H."/>
            <person name="Tunlid A."/>
            <person name="Henrissat B."/>
            <person name="Grigoriev I.V."/>
            <person name="Hibbett D.S."/>
            <person name="Martin F."/>
        </authorList>
    </citation>
    <scope>NUCLEOTIDE SEQUENCE [LARGE SCALE GENOMIC DNA]</scope>
    <source>
        <strain evidence="3">ATCC 200175</strain>
    </source>
</reference>
<accession>A0A0C9TNR9</accession>
<dbReference type="AlphaFoldDB" id="A0A0C9TNR9"/>